<reference evidence="12" key="2">
    <citation type="journal article" date="2017" name="Nat. Plants">
        <title>The Aegilops tauschii genome reveals multiple impacts of transposons.</title>
        <authorList>
            <person name="Zhao G."/>
            <person name="Zou C."/>
            <person name="Li K."/>
            <person name="Wang K."/>
            <person name="Li T."/>
            <person name="Gao L."/>
            <person name="Zhang X."/>
            <person name="Wang H."/>
            <person name="Yang Z."/>
            <person name="Liu X."/>
            <person name="Jiang W."/>
            <person name="Mao L."/>
            <person name="Kong X."/>
            <person name="Jiao Y."/>
            <person name="Jia J."/>
        </authorList>
    </citation>
    <scope>NUCLEOTIDE SEQUENCE [LARGE SCALE GENOMIC DNA]</scope>
    <source>
        <strain evidence="12">cv. AL8/78</strain>
    </source>
</reference>
<evidence type="ECO:0000256" key="10">
    <source>
        <dbReference type="ARBA" id="ARBA00049551"/>
    </source>
</evidence>
<dbReference type="Pfam" id="PF00507">
    <property type="entry name" value="Oxidored_q4"/>
    <property type="match status" value="1"/>
</dbReference>
<accession>A0A453I7S7</accession>
<dbReference type="EnsemblPlants" id="AET4Gv20475300.1">
    <property type="protein sequence ID" value="AET4Gv20475300.1"/>
    <property type="gene ID" value="AET4Gv20475300"/>
</dbReference>
<protein>
    <recommendedName>
        <fullName evidence="4">NADH-ubiquinone oxidoreductase chain 3</fullName>
    </recommendedName>
    <alternativeName>
        <fullName evidence="9">NADH dehydrogenase subunit 3</fullName>
    </alternativeName>
</protein>
<keyword evidence="12" id="KW-1185">Reference proteome</keyword>
<keyword evidence="5" id="KW-0813">Transport</keyword>
<dbReference type="Proteomes" id="UP000015105">
    <property type="component" value="Chromosome 4D"/>
</dbReference>
<evidence type="ECO:0000313" key="11">
    <source>
        <dbReference type="EnsemblPlants" id="AET4Gv20475300.1"/>
    </source>
</evidence>
<evidence type="ECO:0000256" key="2">
    <source>
        <dbReference type="ARBA" id="ARBA00004370"/>
    </source>
</evidence>
<proteinExistence type="inferred from homology"/>
<dbReference type="InterPro" id="IPR000440">
    <property type="entry name" value="NADH_UbQ/plastoQ_OxRdtase_su3"/>
</dbReference>
<evidence type="ECO:0000256" key="3">
    <source>
        <dbReference type="ARBA" id="ARBA00008472"/>
    </source>
</evidence>
<dbReference type="Gramene" id="AET4Gv20475300.1">
    <property type="protein sequence ID" value="AET4Gv20475300.1"/>
    <property type="gene ID" value="AET4Gv20475300"/>
</dbReference>
<reference evidence="11" key="3">
    <citation type="journal article" date="2017" name="Nature">
        <title>Genome sequence of the progenitor of the wheat D genome Aegilops tauschii.</title>
        <authorList>
            <person name="Luo M.C."/>
            <person name="Gu Y.Q."/>
            <person name="Puiu D."/>
            <person name="Wang H."/>
            <person name="Twardziok S.O."/>
            <person name="Deal K.R."/>
            <person name="Huo N."/>
            <person name="Zhu T."/>
            <person name="Wang L."/>
            <person name="Wang Y."/>
            <person name="McGuire P.E."/>
            <person name="Liu S."/>
            <person name="Long H."/>
            <person name="Ramasamy R.K."/>
            <person name="Rodriguez J.C."/>
            <person name="Van S.L."/>
            <person name="Yuan L."/>
            <person name="Wang Z."/>
            <person name="Xia Z."/>
            <person name="Xiao L."/>
            <person name="Anderson O.D."/>
            <person name="Ouyang S."/>
            <person name="Liang Y."/>
            <person name="Zimin A.V."/>
            <person name="Pertea G."/>
            <person name="Qi P."/>
            <person name="Bennetzen J.L."/>
            <person name="Dai X."/>
            <person name="Dawson M.W."/>
            <person name="Muller H.G."/>
            <person name="Kugler K."/>
            <person name="Rivarola-Duarte L."/>
            <person name="Spannagl M."/>
            <person name="Mayer K.F.X."/>
            <person name="Lu F.H."/>
            <person name="Bevan M.W."/>
            <person name="Leroy P."/>
            <person name="Li P."/>
            <person name="You F.M."/>
            <person name="Sun Q."/>
            <person name="Liu Z."/>
            <person name="Lyons E."/>
            <person name="Wicker T."/>
            <person name="Salzberg S.L."/>
            <person name="Devos K.M."/>
            <person name="Dvorak J."/>
        </authorList>
    </citation>
    <scope>NUCLEOTIDE SEQUENCE [LARGE SCALE GENOMIC DNA]</scope>
    <source>
        <strain evidence="11">cv. AL8/78</strain>
    </source>
</reference>
<keyword evidence="7" id="KW-1133">Transmembrane helix</keyword>
<reference evidence="11" key="4">
    <citation type="submission" date="2019-03" db="UniProtKB">
        <authorList>
            <consortium name="EnsemblPlants"/>
        </authorList>
    </citation>
    <scope>IDENTIFICATION</scope>
</reference>
<evidence type="ECO:0000256" key="5">
    <source>
        <dbReference type="ARBA" id="ARBA00022448"/>
    </source>
</evidence>
<dbReference type="Gene3D" id="1.20.58.1610">
    <property type="entry name" value="NADH:ubiquinone/plastoquinone oxidoreductase, chain 3"/>
    <property type="match status" value="1"/>
</dbReference>
<evidence type="ECO:0000256" key="6">
    <source>
        <dbReference type="ARBA" id="ARBA00022692"/>
    </source>
</evidence>
<comment type="catalytic activity">
    <reaction evidence="10">
        <text>a ubiquinone + NADH + 5 H(+)(in) = a ubiquinol + NAD(+) + 4 H(+)(out)</text>
        <dbReference type="Rhea" id="RHEA:29091"/>
        <dbReference type="Rhea" id="RHEA-COMP:9565"/>
        <dbReference type="Rhea" id="RHEA-COMP:9566"/>
        <dbReference type="ChEBI" id="CHEBI:15378"/>
        <dbReference type="ChEBI" id="CHEBI:16389"/>
        <dbReference type="ChEBI" id="CHEBI:17976"/>
        <dbReference type="ChEBI" id="CHEBI:57540"/>
        <dbReference type="ChEBI" id="CHEBI:57945"/>
        <dbReference type="EC" id="7.1.1.2"/>
    </reaction>
</comment>
<sequence length="40" mass="4489">HNALVFVVFDVETVFLYPWAMSFDVLGVSVFIEEALGVDL</sequence>
<keyword evidence="8" id="KW-0472">Membrane</keyword>
<evidence type="ECO:0000313" key="12">
    <source>
        <dbReference type="Proteomes" id="UP000015105"/>
    </source>
</evidence>
<dbReference type="GO" id="GO:0008137">
    <property type="term" value="F:NADH dehydrogenase (ubiquinone) activity"/>
    <property type="evidence" value="ECO:0007669"/>
    <property type="project" value="UniProtKB-EC"/>
</dbReference>
<reference evidence="12" key="1">
    <citation type="journal article" date="2014" name="Science">
        <title>Ancient hybridizations among the ancestral genomes of bread wheat.</title>
        <authorList>
            <consortium name="International Wheat Genome Sequencing Consortium,"/>
            <person name="Marcussen T."/>
            <person name="Sandve S.R."/>
            <person name="Heier L."/>
            <person name="Spannagl M."/>
            <person name="Pfeifer M."/>
            <person name="Jakobsen K.S."/>
            <person name="Wulff B.B."/>
            <person name="Steuernagel B."/>
            <person name="Mayer K.F."/>
            <person name="Olsen O.A."/>
        </authorList>
    </citation>
    <scope>NUCLEOTIDE SEQUENCE [LARGE SCALE GENOMIC DNA]</scope>
    <source>
        <strain evidence="12">cv. AL8/78</strain>
    </source>
</reference>
<evidence type="ECO:0000256" key="7">
    <source>
        <dbReference type="ARBA" id="ARBA00022989"/>
    </source>
</evidence>
<comment type="similarity">
    <text evidence="3">Belongs to the complex I subunit 3 family.</text>
</comment>
<dbReference type="AlphaFoldDB" id="A0A453I7S7"/>
<evidence type="ECO:0000256" key="1">
    <source>
        <dbReference type="ARBA" id="ARBA00003257"/>
    </source>
</evidence>
<dbReference type="STRING" id="200361.A0A453I7S7"/>
<organism evidence="11 12">
    <name type="scientific">Aegilops tauschii subsp. strangulata</name>
    <name type="common">Goatgrass</name>
    <dbReference type="NCBI Taxonomy" id="200361"/>
    <lineage>
        <taxon>Eukaryota</taxon>
        <taxon>Viridiplantae</taxon>
        <taxon>Streptophyta</taxon>
        <taxon>Embryophyta</taxon>
        <taxon>Tracheophyta</taxon>
        <taxon>Spermatophyta</taxon>
        <taxon>Magnoliopsida</taxon>
        <taxon>Liliopsida</taxon>
        <taxon>Poales</taxon>
        <taxon>Poaceae</taxon>
        <taxon>BOP clade</taxon>
        <taxon>Pooideae</taxon>
        <taxon>Triticodae</taxon>
        <taxon>Triticeae</taxon>
        <taxon>Triticinae</taxon>
        <taxon>Aegilops</taxon>
    </lineage>
</organism>
<name>A0A453I7S7_AEGTS</name>
<evidence type="ECO:0000256" key="8">
    <source>
        <dbReference type="ARBA" id="ARBA00023136"/>
    </source>
</evidence>
<evidence type="ECO:0000256" key="4">
    <source>
        <dbReference type="ARBA" id="ARBA00021007"/>
    </source>
</evidence>
<comment type="subcellular location">
    <subcellularLocation>
        <location evidence="2">Membrane</location>
    </subcellularLocation>
</comment>
<reference evidence="11" key="5">
    <citation type="journal article" date="2021" name="G3 (Bethesda)">
        <title>Aegilops tauschii genome assembly Aet v5.0 features greater sequence contiguity and improved annotation.</title>
        <authorList>
            <person name="Wang L."/>
            <person name="Zhu T."/>
            <person name="Rodriguez J.C."/>
            <person name="Deal K.R."/>
            <person name="Dubcovsky J."/>
            <person name="McGuire P.E."/>
            <person name="Lux T."/>
            <person name="Spannagl M."/>
            <person name="Mayer K.F.X."/>
            <person name="Baldrich P."/>
            <person name="Meyers B.C."/>
            <person name="Huo N."/>
            <person name="Gu Y.Q."/>
            <person name="Zhou H."/>
            <person name="Devos K.M."/>
            <person name="Bennetzen J.L."/>
            <person name="Unver T."/>
            <person name="Budak H."/>
            <person name="Gulick P.J."/>
            <person name="Galiba G."/>
            <person name="Kalapos B."/>
            <person name="Nelson D.R."/>
            <person name="Li P."/>
            <person name="You F.M."/>
            <person name="Luo M.C."/>
            <person name="Dvorak J."/>
        </authorList>
    </citation>
    <scope>NUCLEOTIDE SEQUENCE [LARGE SCALE GENOMIC DNA]</scope>
    <source>
        <strain evidence="11">cv. AL8/78</strain>
    </source>
</reference>
<dbReference type="GO" id="GO:0016020">
    <property type="term" value="C:membrane"/>
    <property type="evidence" value="ECO:0007669"/>
    <property type="project" value="UniProtKB-SubCell"/>
</dbReference>
<keyword evidence="6" id="KW-0812">Transmembrane</keyword>
<comment type="function">
    <text evidence="1">Core subunit of the mitochondrial membrane respiratory chain NADH dehydrogenase (Complex I) that is believed to belong to the minimal assembly required for catalysis. Complex I functions in the transfer of electrons from NADH to the respiratory chain. The immediate electron acceptor for the enzyme is believed to be ubiquinone.</text>
</comment>
<dbReference type="InterPro" id="IPR038430">
    <property type="entry name" value="NDAH_ubi_oxred_su3_sf"/>
</dbReference>
<evidence type="ECO:0000256" key="9">
    <source>
        <dbReference type="ARBA" id="ARBA00031029"/>
    </source>
</evidence>